<dbReference type="EMBL" id="PDXD01000188">
    <property type="protein sequence ID" value="RYN56231.1"/>
    <property type="molecule type" value="Genomic_DNA"/>
</dbReference>
<dbReference type="Pfam" id="PF06985">
    <property type="entry name" value="HET"/>
    <property type="match status" value="1"/>
</dbReference>
<dbReference type="PANTHER" id="PTHR33112:SF1">
    <property type="entry name" value="HETEROKARYON INCOMPATIBILITY DOMAIN-CONTAINING PROTEIN"/>
    <property type="match status" value="1"/>
</dbReference>
<dbReference type="AlphaFoldDB" id="A0A4Q4MNF4"/>
<gene>
    <name evidence="2" type="ORF">AA0117_g13273</name>
</gene>
<dbReference type="InterPro" id="IPR010730">
    <property type="entry name" value="HET"/>
</dbReference>
<evidence type="ECO:0000313" key="2">
    <source>
        <dbReference type="EMBL" id="RYN56231.1"/>
    </source>
</evidence>
<dbReference type="PANTHER" id="PTHR33112">
    <property type="entry name" value="DOMAIN PROTEIN, PUTATIVE-RELATED"/>
    <property type="match status" value="1"/>
</dbReference>
<proteinExistence type="predicted"/>
<dbReference type="Proteomes" id="UP000291422">
    <property type="component" value="Unassembled WGS sequence"/>
</dbReference>
<dbReference type="VEuPathDB" id="FungiDB:CC77DRAFT_949334"/>
<comment type="caution">
    <text evidence="2">The sequence shown here is derived from an EMBL/GenBank/DDBJ whole genome shotgun (WGS) entry which is preliminary data.</text>
</comment>
<evidence type="ECO:0000313" key="3">
    <source>
        <dbReference type="Proteomes" id="UP000291422"/>
    </source>
</evidence>
<feature type="domain" description="Heterokaryon incompatibility" evidence="1">
    <location>
        <begin position="123"/>
        <end position="256"/>
    </location>
</feature>
<reference evidence="3" key="1">
    <citation type="journal article" date="2019" name="bioRxiv">
        <title>Genomics, evolutionary history and diagnostics of the Alternaria alternata species group including apple and Asian pear pathotypes.</title>
        <authorList>
            <person name="Armitage A.D."/>
            <person name="Cockerton H.M."/>
            <person name="Sreenivasaprasad S."/>
            <person name="Woodhall J.W."/>
            <person name="Lane C.R."/>
            <person name="Harrison R.J."/>
            <person name="Clarkson J.P."/>
        </authorList>
    </citation>
    <scope>NUCLEOTIDE SEQUENCE [LARGE SCALE GENOMIC DNA]</scope>
    <source>
        <strain evidence="3">FERA 1177</strain>
    </source>
</reference>
<sequence length="504" mass="57490">MDTEDLSEYCQLSIRSVPHPVLADYNATYFTFGSWPYNKRLWRCLLPTHARFVDLKSNEATYLPCARAVNPSSIDYEKFTNCIKLCLSEHSEICGSSFYREFAPARLIDCKTRVLCTAPNSQYVCLSYVWGDSPADNATSDNTTLTNIPQTVSDAMSVTLQLGMRYLWVDRYCIDQDNPEEKHDAIRNMDSIYRNALVTIIVAAGSGSEYGLPGVSRPRKATTSFGIGSHAFVVVKNPTEDVELSTWNTRGWTYQEMLLSRRRLIFTDRQVYFQCGKGLTMEQLDESFASTNLIKWISSGKKFLPTQNECFTFQDVYSRLQEYYPRTLRYETDNINAFAGVFRELSGRTSDGYNYGLLYTPGLYMSRMHPHFYGIPIWLQAPAIDCDDGTSGWYRLPKVSDEDKTSLRFGLNLGWRLEGGRKDSRFTRTGAMVKSDFPSWSWASAKGRNSKDGKARMVISGRPKVFNESSDADFSAYVMHRSGERMSMLAFTAQADDYTLFHPW</sequence>
<protein>
    <recommendedName>
        <fullName evidence="1">Heterokaryon incompatibility domain-containing protein</fullName>
    </recommendedName>
</protein>
<evidence type="ECO:0000259" key="1">
    <source>
        <dbReference type="Pfam" id="PF06985"/>
    </source>
</evidence>
<organism evidence="2 3">
    <name type="scientific">Alternaria alternata</name>
    <name type="common">Alternaria rot fungus</name>
    <name type="synonym">Torula alternata</name>
    <dbReference type="NCBI Taxonomy" id="5599"/>
    <lineage>
        <taxon>Eukaryota</taxon>
        <taxon>Fungi</taxon>
        <taxon>Dikarya</taxon>
        <taxon>Ascomycota</taxon>
        <taxon>Pezizomycotina</taxon>
        <taxon>Dothideomycetes</taxon>
        <taxon>Pleosporomycetidae</taxon>
        <taxon>Pleosporales</taxon>
        <taxon>Pleosporineae</taxon>
        <taxon>Pleosporaceae</taxon>
        <taxon>Alternaria</taxon>
        <taxon>Alternaria sect. Alternaria</taxon>
        <taxon>Alternaria alternata complex</taxon>
    </lineage>
</organism>
<accession>A0A4Q4MNF4</accession>
<name>A0A4Q4MNF4_ALTAL</name>